<proteinExistence type="predicted"/>
<dbReference type="EMBL" id="JAVAMP010000009">
    <property type="protein sequence ID" value="MDP5275730.1"/>
    <property type="molecule type" value="Genomic_DNA"/>
</dbReference>
<reference evidence="1 2" key="1">
    <citation type="submission" date="2023-08" db="EMBL/GenBank/DDBJ databases">
        <authorList>
            <person name="Park J.-S."/>
        </authorList>
    </citation>
    <scope>NUCLEOTIDE SEQUENCE [LARGE SCALE GENOMIC DNA]</scope>
    <source>
        <strain evidence="1 2">2205SS18-9</strain>
    </source>
</reference>
<evidence type="ECO:0000313" key="1">
    <source>
        <dbReference type="EMBL" id="MDP5275730.1"/>
    </source>
</evidence>
<organism evidence="1 2">
    <name type="scientific">Chengkuizengella axinellae</name>
    <dbReference type="NCBI Taxonomy" id="3064388"/>
    <lineage>
        <taxon>Bacteria</taxon>
        <taxon>Bacillati</taxon>
        <taxon>Bacillota</taxon>
        <taxon>Bacilli</taxon>
        <taxon>Bacillales</taxon>
        <taxon>Paenibacillaceae</taxon>
        <taxon>Chengkuizengella</taxon>
    </lineage>
</organism>
<name>A0ABT9J416_9BACL</name>
<protein>
    <submittedName>
        <fullName evidence="1">Uncharacterized protein</fullName>
    </submittedName>
</protein>
<accession>A0ABT9J416</accession>
<sequence>MKNNCEKQNVDMQALPANSGSIETIVPAIICPEQVFNLEVNTILNAVDPPADAVVTLDSLDFQLTTDTNTIILDLVPGPEVPLGTTSINIAPDQKAATIIFDEAIAQNEVVSFLPIVTVIMQADDPQPPCREVIIETEARGFISRSNFEGDYAITLFNRTTIFRKTHFCCRKKFFKK</sequence>
<dbReference type="Proteomes" id="UP001231941">
    <property type="component" value="Unassembled WGS sequence"/>
</dbReference>
<comment type="caution">
    <text evidence="1">The sequence shown here is derived from an EMBL/GenBank/DDBJ whole genome shotgun (WGS) entry which is preliminary data.</text>
</comment>
<dbReference type="RefSeq" id="WP_305993039.1">
    <property type="nucleotide sequence ID" value="NZ_JAVAMP010000009.1"/>
</dbReference>
<gene>
    <name evidence="1" type="ORF">Q5Y73_16590</name>
</gene>
<keyword evidence="2" id="KW-1185">Reference proteome</keyword>
<evidence type="ECO:0000313" key="2">
    <source>
        <dbReference type="Proteomes" id="UP001231941"/>
    </source>
</evidence>